<feature type="chain" id="PRO_5030518031" evidence="1">
    <location>
        <begin position="30"/>
        <end position="191"/>
    </location>
</feature>
<dbReference type="AlphaFoldDB" id="A0A7W9BRF7"/>
<dbReference type="InterPro" id="IPR016987">
    <property type="entry name" value="UCP023238"/>
</dbReference>
<name>A0A7W9BRF7_9SPHN</name>
<comment type="caution">
    <text evidence="2">The sequence shown here is derived from an EMBL/GenBank/DDBJ whole genome shotgun (WGS) entry which is preliminary data.</text>
</comment>
<keyword evidence="1" id="KW-0732">Signal</keyword>
<feature type="signal peptide" evidence="1">
    <location>
        <begin position="1"/>
        <end position="29"/>
    </location>
</feature>
<reference evidence="2 3" key="1">
    <citation type="submission" date="2020-08" db="EMBL/GenBank/DDBJ databases">
        <title>Genomic Encyclopedia of Type Strains, Phase IV (KMG-IV): sequencing the most valuable type-strain genomes for metagenomic binning, comparative biology and taxonomic classification.</title>
        <authorList>
            <person name="Goeker M."/>
        </authorList>
    </citation>
    <scope>NUCLEOTIDE SEQUENCE [LARGE SCALE GENOMIC DNA]</scope>
    <source>
        <strain evidence="2 3">DSM 103336</strain>
    </source>
</reference>
<gene>
    <name evidence="2" type="ORF">FHS99_001260</name>
</gene>
<organism evidence="2 3">
    <name type="scientific">Sphingomonas prati</name>
    <dbReference type="NCBI Taxonomy" id="1843237"/>
    <lineage>
        <taxon>Bacteria</taxon>
        <taxon>Pseudomonadati</taxon>
        <taxon>Pseudomonadota</taxon>
        <taxon>Alphaproteobacteria</taxon>
        <taxon>Sphingomonadales</taxon>
        <taxon>Sphingomonadaceae</taxon>
        <taxon>Sphingomonas</taxon>
    </lineage>
</organism>
<evidence type="ECO:0000313" key="2">
    <source>
        <dbReference type="EMBL" id="MBB5728782.1"/>
    </source>
</evidence>
<proteinExistence type="predicted"/>
<dbReference type="OrthoDB" id="7596780at2"/>
<sequence>MAQLPLRTPRAPFLTIAAALSCGTVPAHAADTPPARPAVFQSLIACRDIGVAADRLACFDRESALLDKAERNRDVVVVDRGQVRAARRTLFGLTLPSLVLFGGERDRDTPEGKAEAAEVDRLETTIRGASRTAMGKWIIVLQDGARWVQIDERSLPSDPRAGQPIRIRRAAMGSYLANVNNQIAIRVRREN</sequence>
<dbReference type="Proteomes" id="UP000546701">
    <property type="component" value="Unassembled WGS sequence"/>
</dbReference>
<dbReference type="PIRSF" id="PIRSF032038">
    <property type="entry name" value="UCP023238"/>
    <property type="match status" value="1"/>
</dbReference>
<dbReference type="RefSeq" id="WP_157176579.1">
    <property type="nucleotide sequence ID" value="NZ_BMJP01000002.1"/>
</dbReference>
<keyword evidence="3" id="KW-1185">Reference proteome</keyword>
<evidence type="ECO:0000256" key="1">
    <source>
        <dbReference type="SAM" id="SignalP"/>
    </source>
</evidence>
<evidence type="ECO:0000313" key="3">
    <source>
        <dbReference type="Proteomes" id="UP000546701"/>
    </source>
</evidence>
<protein>
    <submittedName>
        <fullName evidence="2">Uncharacterized protein</fullName>
    </submittedName>
</protein>
<accession>A0A7W9BRF7</accession>
<dbReference type="PROSITE" id="PS51257">
    <property type="entry name" value="PROKAR_LIPOPROTEIN"/>
    <property type="match status" value="1"/>
</dbReference>
<dbReference type="EMBL" id="JACIJR010000003">
    <property type="protein sequence ID" value="MBB5728782.1"/>
    <property type="molecule type" value="Genomic_DNA"/>
</dbReference>